<protein>
    <submittedName>
        <fullName evidence="1">Uncharacterized protein</fullName>
    </submittedName>
</protein>
<evidence type="ECO:0000313" key="1">
    <source>
        <dbReference type="EMBL" id="SPP66688.1"/>
    </source>
</evidence>
<name>A0A330LBJ1_9BACT</name>
<gene>
    <name evidence="1" type="ORF">NITLEN_80116</name>
</gene>
<dbReference type="EMBL" id="OUNR01000021">
    <property type="protein sequence ID" value="SPP66688.1"/>
    <property type="molecule type" value="Genomic_DNA"/>
</dbReference>
<dbReference type="AlphaFoldDB" id="A0A330LBJ1"/>
<dbReference type="InParanoid" id="A0A330LBJ1"/>
<dbReference type="RefSeq" id="WP_121990815.1">
    <property type="nucleotide sequence ID" value="NZ_OUNR01000021.1"/>
</dbReference>
<proteinExistence type="predicted"/>
<dbReference type="OrthoDB" id="9791690at2"/>
<accession>A0A330LBJ1</accession>
<evidence type="ECO:0000313" key="2">
    <source>
        <dbReference type="Proteomes" id="UP000248168"/>
    </source>
</evidence>
<dbReference type="InterPro" id="IPR015943">
    <property type="entry name" value="WD40/YVTN_repeat-like_dom_sf"/>
</dbReference>
<reference evidence="2" key="1">
    <citation type="submission" date="2018-04" db="EMBL/GenBank/DDBJ databases">
        <authorList>
            <person name="Lucker S."/>
            <person name="Sakoula D."/>
        </authorList>
    </citation>
    <scope>NUCLEOTIDE SEQUENCE [LARGE SCALE GENOMIC DNA]</scope>
</reference>
<dbReference type="Gene3D" id="2.130.10.10">
    <property type="entry name" value="YVTN repeat-like/Quinoprotein amine dehydrogenase"/>
    <property type="match status" value="1"/>
</dbReference>
<dbReference type="Proteomes" id="UP000248168">
    <property type="component" value="Unassembled WGS sequence"/>
</dbReference>
<keyword evidence="2" id="KW-1185">Reference proteome</keyword>
<sequence>MPIISWISRLLQSMTGAMSPKLQVKKLHSSRHFRHSVKSLAWGLVGIMLGPSLAWAEAAPVKAGIVAAGFGYQVGDVSTITVKIYDPQSGEVLSDDTYELNVKEESAAKGSQSQARIFAGGVGPGATDLSNFVLRVYDATTGKFQWEGNLNLTPRDAEDLGQLVSTLVPRRATVTRVRETAVLSPQPSFLLRALDPETGGLVWQDEFSTDGNTRARMNRIADRRVSEDRDNAGASRSFDFRIRMSEDEGRHILWEDQFAQTDAEEVAESEAVEEKALQLPTWSGQMGRQIQEELI</sequence>
<organism evidence="1 2">
    <name type="scientific">Nitrospira lenta</name>
    <dbReference type="NCBI Taxonomy" id="1436998"/>
    <lineage>
        <taxon>Bacteria</taxon>
        <taxon>Pseudomonadati</taxon>
        <taxon>Nitrospirota</taxon>
        <taxon>Nitrospiria</taxon>
        <taxon>Nitrospirales</taxon>
        <taxon>Nitrospiraceae</taxon>
        <taxon>Nitrospira</taxon>
    </lineage>
</organism>